<evidence type="ECO:0000256" key="1">
    <source>
        <dbReference type="ARBA" id="ARBA00001946"/>
    </source>
</evidence>
<dbReference type="GO" id="GO:0044281">
    <property type="term" value="P:small molecule metabolic process"/>
    <property type="evidence" value="ECO:0007669"/>
    <property type="project" value="UniProtKB-ARBA"/>
</dbReference>
<dbReference type="EMBL" id="UINC01005207">
    <property type="protein sequence ID" value="SVA19815.1"/>
    <property type="molecule type" value="Genomic_DNA"/>
</dbReference>
<dbReference type="InterPro" id="IPR036412">
    <property type="entry name" value="HAD-like_sf"/>
</dbReference>
<evidence type="ECO:0000256" key="3">
    <source>
        <dbReference type="ARBA" id="ARBA00022801"/>
    </source>
</evidence>
<accession>A0A381TUT4</accession>
<dbReference type="GO" id="GO:0046872">
    <property type="term" value="F:metal ion binding"/>
    <property type="evidence" value="ECO:0007669"/>
    <property type="project" value="UniProtKB-KW"/>
</dbReference>
<dbReference type="Gene3D" id="1.10.150.520">
    <property type="match status" value="1"/>
</dbReference>
<keyword evidence="4" id="KW-0460">Magnesium</keyword>
<dbReference type="AlphaFoldDB" id="A0A381TUT4"/>
<comment type="cofactor">
    <cofactor evidence="1">
        <name>Mg(2+)</name>
        <dbReference type="ChEBI" id="CHEBI:18420"/>
    </cofactor>
</comment>
<dbReference type="SUPFAM" id="SSF56784">
    <property type="entry name" value="HAD-like"/>
    <property type="match status" value="1"/>
</dbReference>
<sequence length="227" mass="25444">MIKAVIFDLDNTLLDFMNMKSMAVEAAVHGMIEAGLQMDKDIACKKIFSIYESKGWEYQEVFDDFIQAELDKLDYKILASGIVAYRKAKEASLILYPNVNSTLITLSKWGLKIGVVSDAPSREAWMRICSVNLHHIFDAVVTFHDTGMHKPSPEPFEKISALLDTPPENSLMVGDWPERDVIGAKKLGMKTAFAKYGDVFGTKESGADYDILNVKEVLSIVKKENQE</sequence>
<keyword evidence="3" id="KW-0378">Hydrolase</keyword>
<dbReference type="NCBIfam" id="TIGR01549">
    <property type="entry name" value="HAD-SF-IA-v1"/>
    <property type="match status" value="1"/>
</dbReference>
<evidence type="ECO:0000256" key="4">
    <source>
        <dbReference type="ARBA" id="ARBA00022842"/>
    </source>
</evidence>
<gene>
    <name evidence="5" type="ORF">METZ01_LOCUS72669</name>
</gene>
<evidence type="ECO:0000313" key="5">
    <source>
        <dbReference type="EMBL" id="SVA19815.1"/>
    </source>
</evidence>
<name>A0A381TUT4_9ZZZZ</name>
<dbReference type="PRINTS" id="PR00413">
    <property type="entry name" value="HADHALOGNASE"/>
</dbReference>
<proteinExistence type="predicted"/>
<protein>
    <submittedName>
        <fullName evidence="5">Uncharacterized protein</fullName>
    </submittedName>
</protein>
<dbReference type="GO" id="GO:0016791">
    <property type="term" value="F:phosphatase activity"/>
    <property type="evidence" value="ECO:0007669"/>
    <property type="project" value="TreeGrafter"/>
</dbReference>
<dbReference type="InterPro" id="IPR051400">
    <property type="entry name" value="HAD-like_hydrolase"/>
</dbReference>
<organism evidence="5">
    <name type="scientific">marine metagenome</name>
    <dbReference type="NCBI Taxonomy" id="408172"/>
    <lineage>
        <taxon>unclassified sequences</taxon>
        <taxon>metagenomes</taxon>
        <taxon>ecological metagenomes</taxon>
    </lineage>
</organism>
<dbReference type="PANTHER" id="PTHR46470">
    <property type="entry name" value="N-ACYLNEURAMINATE-9-PHOSPHATASE"/>
    <property type="match status" value="1"/>
</dbReference>
<keyword evidence="2" id="KW-0479">Metal-binding</keyword>
<reference evidence="5" key="1">
    <citation type="submission" date="2018-05" db="EMBL/GenBank/DDBJ databases">
        <authorList>
            <person name="Lanie J.A."/>
            <person name="Ng W.-L."/>
            <person name="Kazmierczak K.M."/>
            <person name="Andrzejewski T.M."/>
            <person name="Davidsen T.M."/>
            <person name="Wayne K.J."/>
            <person name="Tettelin H."/>
            <person name="Glass J.I."/>
            <person name="Rusch D."/>
            <person name="Podicherti R."/>
            <person name="Tsui H.-C.T."/>
            <person name="Winkler M.E."/>
        </authorList>
    </citation>
    <scope>NUCLEOTIDE SEQUENCE</scope>
</reference>
<dbReference type="InterPro" id="IPR023214">
    <property type="entry name" value="HAD_sf"/>
</dbReference>
<dbReference type="SFLD" id="SFLDG01129">
    <property type="entry name" value="C1.5:_HAD__Beta-PGM__Phosphata"/>
    <property type="match status" value="1"/>
</dbReference>
<dbReference type="Pfam" id="PF13419">
    <property type="entry name" value="HAD_2"/>
    <property type="match status" value="1"/>
</dbReference>
<dbReference type="Gene3D" id="3.40.50.1000">
    <property type="entry name" value="HAD superfamily/HAD-like"/>
    <property type="match status" value="1"/>
</dbReference>
<dbReference type="InterPro" id="IPR006439">
    <property type="entry name" value="HAD-SF_hydro_IA"/>
</dbReference>
<evidence type="ECO:0000256" key="2">
    <source>
        <dbReference type="ARBA" id="ARBA00022723"/>
    </source>
</evidence>
<dbReference type="PANTHER" id="PTHR46470:SF2">
    <property type="entry name" value="GLYCERALDEHYDE 3-PHOSPHATE PHOSPHATASE"/>
    <property type="match status" value="1"/>
</dbReference>
<dbReference type="SFLD" id="SFLDS00003">
    <property type="entry name" value="Haloacid_Dehalogenase"/>
    <property type="match status" value="1"/>
</dbReference>
<dbReference type="InterPro" id="IPR041492">
    <property type="entry name" value="HAD_2"/>
</dbReference>